<sequence length="183" mass="20595">MVPGVSLLLRALLLLLLLLWGCRDAQPARLGHPELRQEAEAFLEKYGYFSEQGSKAPASTQFRNAIREFQWVSQLPISGVLDQATLRQMTLPRCGVADTDSHAAWAKRISALFAGPGAKMRRKKRFARPALGSWHWGQDVPGVSMLYIPLCFWAAERKSEVRKESYTQHYSGAPGTEFKYQLS</sequence>
<dbReference type="PANTHER" id="PTHR10201:SF298">
    <property type="entry name" value="MATRIX METALLOPROTEINASE-28"/>
    <property type="match status" value="1"/>
</dbReference>
<keyword evidence="2 6" id="KW-0482">Metalloprotease</keyword>
<reference evidence="5" key="2">
    <citation type="journal article" date="2020" name="Biotechnol. Bioeng.">
        <title>Chromosome-scale scaffolds for the Chinese hamster reference genome assembly to facilitate the study of the CHO epigenome.</title>
        <authorList>
            <person name="Hilliard W."/>
            <person name="MacDonald M."/>
            <person name="Lee K.H."/>
        </authorList>
    </citation>
    <scope>NUCLEOTIDE SEQUENCE [LARGE SCALE GENOMIC DNA]</scope>
    <source>
        <strain evidence="5">17A/GY</strain>
    </source>
</reference>
<name>A0A9J7GBV1_CRIGR</name>
<dbReference type="GO" id="GO:0004222">
    <property type="term" value="F:metalloendopeptidase activity"/>
    <property type="evidence" value="ECO:0007669"/>
    <property type="project" value="TreeGrafter"/>
</dbReference>
<keyword evidence="1" id="KW-0106">Calcium</keyword>
<feature type="chain" id="PRO_5039930641" evidence="3">
    <location>
        <begin position="26"/>
        <end position="183"/>
    </location>
</feature>
<keyword evidence="5" id="KW-1185">Reference proteome</keyword>
<dbReference type="Pfam" id="PF01471">
    <property type="entry name" value="PG_binding_1"/>
    <property type="match status" value="1"/>
</dbReference>
<dbReference type="InterPro" id="IPR036366">
    <property type="entry name" value="PGBDSf"/>
</dbReference>
<dbReference type="GeneID" id="100774040"/>
<reference evidence="5" key="1">
    <citation type="journal article" date="2018" name="Biotechnol. Bioeng.">
        <title>A reference genome of the Chinese hamster based on a hybrid assembly strategy.</title>
        <authorList>
            <person name="Rupp O."/>
            <person name="MacDonald M.L."/>
            <person name="Li S."/>
            <person name="Dhiman H."/>
            <person name="Polson S."/>
            <person name="Griep S."/>
            <person name="Heffner K."/>
            <person name="Hernandez I."/>
            <person name="Brinkrolf K."/>
            <person name="Jadhav V."/>
            <person name="Samoudi M."/>
            <person name="Hao H."/>
            <person name="Kingham B."/>
            <person name="Goesmann A."/>
            <person name="Betenbaugh M.J."/>
            <person name="Lewis N.E."/>
            <person name="Borth N."/>
            <person name="Lee K.H."/>
        </authorList>
    </citation>
    <scope>NUCLEOTIDE SEQUENCE [LARGE SCALE GENOMIC DNA]</scope>
    <source>
        <strain evidence="5">17A/GY</strain>
    </source>
</reference>
<dbReference type="SUPFAM" id="SSF47090">
    <property type="entry name" value="PGBD-like"/>
    <property type="match status" value="1"/>
</dbReference>
<keyword evidence="3" id="KW-0732">Signal</keyword>
<evidence type="ECO:0000256" key="2">
    <source>
        <dbReference type="ARBA" id="ARBA00023049"/>
    </source>
</evidence>
<dbReference type="InterPro" id="IPR036365">
    <property type="entry name" value="PGBD-like_sf"/>
</dbReference>
<feature type="domain" description="Peptidoglycan binding-like" evidence="4">
    <location>
        <begin position="35"/>
        <end position="89"/>
    </location>
</feature>
<evidence type="ECO:0000259" key="4">
    <source>
        <dbReference type="Pfam" id="PF01471"/>
    </source>
</evidence>
<reference evidence="6" key="3">
    <citation type="submission" date="2025-08" db="UniProtKB">
        <authorList>
            <consortium name="RefSeq"/>
        </authorList>
    </citation>
    <scope>IDENTIFICATION</scope>
    <source>
        <strain evidence="6">17A/GY</strain>
        <tissue evidence="6">Liver</tissue>
    </source>
</reference>
<evidence type="ECO:0000313" key="6">
    <source>
        <dbReference type="RefSeq" id="XP_027282256.1"/>
    </source>
</evidence>
<organism evidence="5 6">
    <name type="scientific">Cricetulus griseus</name>
    <name type="common">Chinese hamster</name>
    <name type="synonym">Cricetulus barabensis griseus</name>
    <dbReference type="NCBI Taxonomy" id="10029"/>
    <lineage>
        <taxon>Eukaryota</taxon>
        <taxon>Metazoa</taxon>
        <taxon>Chordata</taxon>
        <taxon>Craniata</taxon>
        <taxon>Vertebrata</taxon>
        <taxon>Euteleostomi</taxon>
        <taxon>Mammalia</taxon>
        <taxon>Eutheria</taxon>
        <taxon>Euarchontoglires</taxon>
        <taxon>Glires</taxon>
        <taxon>Rodentia</taxon>
        <taxon>Myomorpha</taxon>
        <taxon>Muroidea</taxon>
        <taxon>Cricetidae</taxon>
        <taxon>Cricetinae</taxon>
        <taxon>Cricetulus</taxon>
    </lineage>
</organism>
<evidence type="ECO:0000313" key="5">
    <source>
        <dbReference type="Proteomes" id="UP001108280"/>
    </source>
</evidence>
<dbReference type="GO" id="GO:0030574">
    <property type="term" value="P:collagen catabolic process"/>
    <property type="evidence" value="ECO:0007669"/>
    <property type="project" value="TreeGrafter"/>
</dbReference>
<keyword evidence="2 6" id="KW-0378">Hydrolase</keyword>
<dbReference type="RefSeq" id="XP_027282256.1">
    <property type="nucleotide sequence ID" value="XM_027426455.2"/>
</dbReference>
<dbReference type="GO" id="GO:0005615">
    <property type="term" value="C:extracellular space"/>
    <property type="evidence" value="ECO:0007669"/>
    <property type="project" value="TreeGrafter"/>
</dbReference>
<dbReference type="GO" id="GO:0030198">
    <property type="term" value="P:extracellular matrix organization"/>
    <property type="evidence" value="ECO:0007669"/>
    <property type="project" value="TreeGrafter"/>
</dbReference>
<dbReference type="CTD" id="79148"/>
<proteinExistence type="predicted"/>
<accession>A0A9J7GBV1</accession>
<dbReference type="PANTHER" id="PTHR10201">
    <property type="entry name" value="MATRIX METALLOPROTEINASE"/>
    <property type="match status" value="1"/>
</dbReference>
<gene>
    <name evidence="6" type="primary">Mmp28</name>
</gene>
<feature type="signal peptide" evidence="3">
    <location>
        <begin position="1"/>
        <end position="25"/>
    </location>
</feature>
<dbReference type="Proteomes" id="UP001108280">
    <property type="component" value="Chromosome 7"/>
</dbReference>
<evidence type="ECO:0000256" key="3">
    <source>
        <dbReference type="SAM" id="SignalP"/>
    </source>
</evidence>
<dbReference type="Gene3D" id="1.10.101.10">
    <property type="entry name" value="PGBD-like superfamily/PGBD"/>
    <property type="match status" value="1"/>
</dbReference>
<evidence type="ECO:0000256" key="1">
    <source>
        <dbReference type="ARBA" id="ARBA00022837"/>
    </source>
</evidence>
<dbReference type="InterPro" id="IPR002477">
    <property type="entry name" value="Peptidoglycan-bd-like"/>
</dbReference>
<dbReference type="RefSeq" id="XP_027298535.1">
    <property type="nucleotide sequence ID" value="XM_027442734.2"/>
</dbReference>
<dbReference type="AlphaFoldDB" id="A0A9J7GBV1"/>
<keyword evidence="2 6" id="KW-0645">Protease</keyword>
<protein>
    <submittedName>
        <fullName evidence="6">Matrix metalloproteinase-28 isoform X4</fullName>
    </submittedName>
</protein>